<name>A0ABP9HQ57_9ACTN</name>
<dbReference type="SUPFAM" id="SSF55909">
    <property type="entry name" value="Pentein"/>
    <property type="match status" value="1"/>
</dbReference>
<dbReference type="InterPro" id="IPR007466">
    <property type="entry name" value="Peptidyl-Arg-deiminase_porph"/>
</dbReference>
<accession>A0ABP9HQ57</accession>
<evidence type="ECO:0000313" key="5">
    <source>
        <dbReference type="Proteomes" id="UP001500466"/>
    </source>
</evidence>
<organism evidence="4 5">
    <name type="scientific">Yinghuangia aomiensis</name>
    <dbReference type="NCBI Taxonomy" id="676205"/>
    <lineage>
        <taxon>Bacteria</taxon>
        <taxon>Bacillati</taxon>
        <taxon>Actinomycetota</taxon>
        <taxon>Actinomycetes</taxon>
        <taxon>Kitasatosporales</taxon>
        <taxon>Streptomycetaceae</taxon>
        <taxon>Yinghuangia</taxon>
    </lineage>
</organism>
<keyword evidence="5" id="KW-1185">Reference proteome</keyword>
<evidence type="ECO:0000313" key="4">
    <source>
        <dbReference type="EMBL" id="GAA4975582.1"/>
    </source>
</evidence>
<keyword evidence="1" id="KW-0378">Hydrolase</keyword>
<dbReference type="EMBL" id="BAABHS010000017">
    <property type="protein sequence ID" value="GAA4975582.1"/>
    <property type="molecule type" value="Genomic_DNA"/>
</dbReference>
<dbReference type="Gene3D" id="3.75.10.10">
    <property type="entry name" value="L-arginine/glycine Amidinotransferase, Chain A"/>
    <property type="match status" value="1"/>
</dbReference>
<dbReference type="PANTHER" id="PTHR31377">
    <property type="entry name" value="AGMATINE DEIMINASE-RELATED"/>
    <property type="match status" value="1"/>
</dbReference>
<feature type="signal peptide" evidence="3">
    <location>
        <begin position="1"/>
        <end position="30"/>
    </location>
</feature>
<evidence type="ECO:0000256" key="2">
    <source>
        <dbReference type="SAM" id="MobiDB-lite"/>
    </source>
</evidence>
<reference evidence="5" key="1">
    <citation type="journal article" date="2019" name="Int. J. Syst. Evol. Microbiol.">
        <title>The Global Catalogue of Microorganisms (GCM) 10K type strain sequencing project: providing services to taxonomists for standard genome sequencing and annotation.</title>
        <authorList>
            <consortium name="The Broad Institute Genomics Platform"/>
            <consortium name="The Broad Institute Genome Sequencing Center for Infectious Disease"/>
            <person name="Wu L."/>
            <person name="Ma J."/>
        </authorList>
    </citation>
    <scope>NUCLEOTIDE SEQUENCE [LARGE SCALE GENOMIC DNA]</scope>
    <source>
        <strain evidence="5">JCM 17986</strain>
    </source>
</reference>
<evidence type="ECO:0000256" key="1">
    <source>
        <dbReference type="ARBA" id="ARBA00022801"/>
    </source>
</evidence>
<feature type="region of interest" description="Disordered" evidence="2">
    <location>
        <begin position="31"/>
        <end position="62"/>
    </location>
</feature>
<keyword evidence="3" id="KW-0732">Signal</keyword>
<dbReference type="Proteomes" id="UP001500466">
    <property type="component" value="Unassembled WGS sequence"/>
</dbReference>
<dbReference type="Pfam" id="PF04371">
    <property type="entry name" value="PAD_porph"/>
    <property type="match status" value="1"/>
</dbReference>
<feature type="compositionally biased region" description="Low complexity" evidence="2">
    <location>
        <begin position="41"/>
        <end position="59"/>
    </location>
</feature>
<sequence length="395" mass="41622">MSAVFPSRRAVLRGLLGAGAVALGATACTAEDATPGDSGETAGPQASGGASTGSPGSPARRMGAEWDRHERTFMAWPACTGIWGEDLPAVRDDIAGLARAVAAYEPVVVLASANQQAAAQKACGSDTEVVAVPVDDLWARDTVPVFVEDGGTVTGVDFNFNGWGNKQRHDNDARVAQAVLARYGIPRSQAPLVAEGGSFETDGRGTLLVTESSVVNDNRNPGKSRQQIEDELKRTLGVTRVVWFAGVRGEDITDAHVDCLVRCAASGAVLLDTPFPGGPADSWTRAGEQARTVLERETDAQGKRFQVVDLPQPDPDLITGRGDAFVSSYANFYVANDALFMPRFGDKRADDRARQILRDHFPGREIVPVPIDAVASGGGGIHCATHDQPAAPAPR</sequence>
<evidence type="ECO:0000256" key="3">
    <source>
        <dbReference type="SAM" id="SignalP"/>
    </source>
</evidence>
<proteinExistence type="predicted"/>
<dbReference type="PROSITE" id="PS51318">
    <property type="entry name" value="TAT"/>
    <property type="match status" value="1"/>
</dbReference>
<comment type="caution">
    <text evidence="4">The sequence shown here is derived from an EMBL/GenBank/DDBJ whole genome shotgun (WGS) entry which is preliminary data.</text>
</comment>
<protein>
    <submittedName>
        <fullName evidence="4">Agmatine deiminase family protein</fullName>
    </submittedName>
</protein>
<dbReference type="InterPro" id="IPR006311">
    <property type="entry name" value="TAT_signal"/>
</dbReference>
<gene>
    <name evidence="4" type="ORF">GCM10023205_48120</name>
</gene>
<feature type="chain" id="PRO_5045197452" evidence="3">
    <location>
        <begin position="31"/>
        <end position="395"/>
    </location>
</feature>
<dbReference type="RefSeq" id="WP_345677712.1">
    <property type="nucleotide sequence ID" value="NZ_BAABHS010000017.1"/>
</dbReference>
<dbReference type="PANTHER" id="PTHR31377:SF0">
    <property type="entry name" value="AGMATINE DEIMINASE-RELATED"/>
    <property type="match status" value="1"/>
</dbReference>